<dbReference type="InterPro" id="IPR050696">
    <property type="entry name" value="FtsA/MreB"/>
</dbReference>
<dbReference type="Gene3D" id="3.30.1490.110">
    <property type="match status" value="1"/>
</dbReference>
<dbReference type="Pfam" id="PF14450">
    <property type="entry name" value="FtsA"/>
    <property type="match status" value="1"/>
</dbReference>
<dbReference type="SUPFAM" id="SSF53067">
    <property type="entry name" value="Actin-like ATPase domain"/>
    <property type="match status" value="2"/>
</dbReference>
<organism evidence="8 9">
    <name type="scientific">Candidatus Lloydbacteria bacterium CG22_combo_CG10-13_8_21_14_all_47_15</name>
    <dbReference type="NCBI Taxonomy" id="1974635"/>
    <lineage>
        <taxon>Bacteria</taxon>
        <taxon>Candidatus Lloydiibacteriota</taxon>
    </lineage>
</organism>
<comment type="caution">
    <text evidence="8">The sequence shown here is derived from an EMBL/GenBank/DDBJ whole genome shotgun (WGS) entry which is preliminary data.</text>
</comment>
<evidence type="ECO:0000256" key="1">
    <source>
        <dbReference type="ARBA" id="ARBA00022475"/>
    </source>
</evidence>
<dbReference type="InterPro" id="IPR020823">
    <property type="entry name" value="Cell_div_FtsA"/>
</dbReference>
<protein>
    <recommendedName>
        <fullName evidence="5 6">Cell division protein FtsA</fullName>
    </recommendedName>
</protein>
<gene>
    <name evidence="5 8" type="primary">ftsA</name>
    <name evidence="8" type="ORF">COW88_00420</name>
</gene>
<keyword evidence="2 5" id="KW-0132">Cell division</keyword>
<keyword evidence="1 5" id="KW-1003">Cell membrane</keyword>
<evidence type="ECO:0000256" key="2">
    <source>
        <dbReference type="ARBA" id="ARBA00022618"/>
    </source>
</evidence>
<dbReference type="PANTHER" id="PTHR32432">
    <property type="entry name" value="CELL DIVISION PROTEIN FTSA-RELATED"/>
    <property type="match status" value="1"/>
</dbReference>
<dbReference type="AlphaFoldDB" id="A0A2H0CWX3"/>
<comment type="similarity">
    <text evidence="5 6">Belongs to the FtsA/MreB family.</text>
</comment>
<dbReference type="Proteomes" id="UP000230638">
    <property type="component" value="Unassembled WGS sequence"/>
</dbReference>
<keyword evidence="3 5" id="KW-0472">Membrane</keyword>
<dbReference type="InterPro" id="IPR043129">
    <property type="entry name" value="ATPase_NBD"/>
</dbReference>
<dbReference type="GO" id="GO:0009898">
    <property type="term" value="C:cytoplasmic side of plasma membrane"/>
    <property type="evidence" value="ECO:0007669"/>
    <property type="project" value="UniProtKB-UniRule"/>
</dbReference>
<dbReference type="PANTHER" id="PTHR32432:SF4">
    <property type="entry name" value="CELL DIVISION PROTEIN FTSA"/>
    <property type="match status" value="1"/>
</dbReference>
<proteinExistence type="inferred from homology"/>
<sequence>MEKQQLSFAVFQFSFLIFAHIVPRSIITGIDIGTSAIRVVVAERNGDTIPKILGTGMSVSRGLRHGYITHYDEAVKSIRLAFRAAEKAAGHHIRETFVGIGGITLGSEGRRGSSIVSRADGEVTDLDVRKAIADAETKLEGPNHHAIHSAPIRFYLDNREVLGRPYGLKGTKLEVDMLFITSLSQHVNDLERAVEDAGVAIADIVPAPLAASMVTLSPEQKIAGVVLANIGSETISICVHENNAATSLKVFPIGGRAITNDIALGLKIPLEEAEDIKCGGEAACRYPARRLNEIIEARLSDIFELIDGHLKQLKRSGLLPAGIILTGGGASIARIDELARSMLRLPARLGIITGQEAVEYRPEDASWAVAYGLCLWSPENEDTQVLKHWFRRNKQAALDLMKRFLP</sequence>
<keyword evidence="4 5" id="KW-0131">Cell cycle</keyword>
<reference evidence="8 9" key="1">
    <citation type="submission" date="2017-09" db="EMBL/GenBank/DDBJ databases">
        <title>Depth-based differentiation of microbial function through sediment-hosted aquifers and enrichment of novel symbionts in the deep terrestrial subsurface.</title>
        <authorList>
            <person name="Probst A.J."/>
            <person name="Ladd B."/>
            <person name="Jarett J.K."/>
            <person name="Geller-Mcgrath D.E."/>
            <person name="Sieber C.M."/>
            <person name="Emerson J.B."/>
            <person name="Anantharaman K."/>
            <person name="Thomas B.C."/>
            <person name="Malmstrom R."/>
            <person name="Stieglmeier M."/>
            <person name="Klingl A."/>
            <person name="Woyke T."/>
            <person name="Ryan C.M."/>
            <person name="Banfield J.F."/>
        </authorList>
    </citation>
    <scope>NUCLEOTIDE SEQUENCE [LARGE SCALE GENOMIC DNA]</scope>
    <source>
        <strain evidence="8">CG22_combo_CG10-13_8_21_14_all_47_15</strain>
    </source>
</reference>
<accession>A0A2H0CWX3</accession>
<evidence type="ECO:0000313" key="9">
    <source>
        <dbReference type="Proteomes" id="UP000230638"/>
    </source>
</evidence>
<comment type="subcellular location">
    <subcellularLocation>
        <location evidence="5">Cell membrane</location>
        <topology evidence="5">Peripheral membrane protein</topology>
        <orientation evidence="5">Cytoplasmic side</orientation>
    </subcellularLocation>
    <text evidence="5">Localizes to the Z ring in an FtsZ-dependent manner. Targeted to the membrane through a conserved C-terminal amphipathic helix.</text>
</comment>
<dbReference type="Pfam" id="PF02491">
    <property type="entry name" value="SHS2_FTSA"/>
    <property type="match status" value="1"/>
</dbReference>
<name>A0A2H0CWX3_9BACT</name>
<evidence type="ECO:0000256" key="3">
    <source>
        <dbReference type="ARBA" id="ARBA00023136"/>
    </source>
</evidence>
<evidence type="ECO:0000256" key="5">
    <source>
        <dbReference type="HAMAP-Rule" id="MF_02033"/>
    </source>
</evidence>
<evidence type="ECO:0000256" key="6">
    <source>
        <dbReference type="PIRNR" id="PIRNR003101"/>
    </source>
</evidence>
<comment type="function">
    <text evidence="5 6">Cell division protein that is involved in the assembly of the Z ring. May serve as a membrane anchor for the Z ring.</text>
</comment>
<comment type="subunit">
    <text evidence="5">Self-interacts. Interacts with FtsZ.</text>
</comment>
<dbReference type="Gene3D" id="3.30.420.40">
    <property type="match status" value="3"/>
</dbReference>
<dbReference type="HAMAP" id="MF_02033">
    <property type="entry name" value="FtsA"/>
    <property type="match status" value="1"/>
</dbReference>
<dbReference type="InterPro" id="IPR003494">
    <property type="entry name" value="SHS2_FtsA"/>
</dbReference>
<dbReference type="GO" id="GO:0043093">
    <property type="term" value="P:FtsZ-dependent cytokinesis"/>
    <property type="evidence" value="ECO:0007669"/>
    <property type="project" value="UniProtKB-UniRule"/>
</dbReference>
<dbReference type="NCBIfam" id="TIGR01174">
    <property type="entry name" value="ftsA"/>
    <property type="match status" value="1"/>
</dbReference>
<dbReference type="CDD" id="cd24048">
    <property type="entry name" value="ASKHA_NBD_FtsA"/>
    <property type="match status" value="1"/>
</dbReference>
<evidence type="ECO:0000256" key="4">
    <source>
        <dbReference type="ARBA" id="ARBA00023306"/>
    </source>
</evidence>
<dbReference type="GO" id="GO:0032153">
    <property type="term" value="C:cell division site"/>
    <property type="evidence" value="ECO:0007669"/>
    <property type="project" value="UniProtKB-UniRule"/>
</dbReference>
<dbReference type="PIRSF" id="PIRSF003101">
    <property type="entry name" value="FtsA"/>
    <property type="match status" value="1"/>
</dbReference>
<evidence type="ECO:0000259" key="7">
    <source>
        <dbReference type="SMART" id="SM00842"/>
    </source>
</evidence>
<feature type="domain" description="SHS2" evidence="7">
    <location>
        <begin position="27"/>
        <end position="215"/>
    </location>
</feature>
<evidence type="ECO:0000313" key="8">
    <source>
        <dbReference type="EMBL" id="PIP73918.1"/>
    </source>
</evidence>
<dbReference type="EMBL" id="PCTL01000002">
    <property type="protein sequence ID" value="PIP73918.1"/>
    <property type="molecule type" value="Genomic_DNA"/>
</dbReference>
<dbReference type="SMART" id="SM00842">
    <property type="entry name" value="FtsA"/>
    <property type="match status" value="1"/>
</dbReference>